<dbReference type="RefSeq" id="WP_145145059.1">
    <property type="nucleotide sequence ID" value="NZ_VLKY01000017.1"/>
</dbReference>
<dbReference type="OrthoDB" id="8230055at2"/>
<accession>A0A562PY17</accession>
<name>A0A562PY17_9PSED</name>
<organism evidence="2 3">
    <name type="scientific">Pseudomonas duriflava</name>
    <dbReference type="NCBI Taxonomy" id="459528"/>
    <lineage>
        <taxon>Bacteria</taxon>
        <taxon>Pseudomonadati</taxon>
        <taxon>Pseudomonadota</taxon>
        <taxon>Gammaproteobacteria</taxon>
        <taxon>Pseudomonadales</taxon>
        <taxon>Pseudomonadaceae</taxon>
        <taxon>Pseudomonas</taxon>
    </lineage>
</organism>
<dbReference type="Proteomes" id="UP000316905">
    <property type="component" value="Unassembled WGS sequence"/>
</dbReference>
<comment type="caution">
    <text evidence="2">The sequence shown here is derived from an EMBL/GenBank/DDBJ whole genome shotgun (WGS) entry which is preliminary data.</text>
</comment>
<feature type="region of interest" description="Disordered" evidence="1">
    <location>
        <begin position="1"/>
        <end position="20"/>
    </location>
</feature>
<keyword evidence="3" id="KW-1185">Reference proteome</keyword>
<evidence type="ECO:0000313" key="3">
    <source>
        <dbReference type="Proteomes" id="UP000316905"/>
    </source>
</evidence>
<sequence>MGIEKTATGESGYARPGMSWDAHNGVAIMNSVEEVEEKPDSQSITAPNGAGSGAVWGAIMFRLSSQEHLLTVSDYARVAECFLNPG</sequence>
<reference evidence="2 3" key="1">
    <citation type="journal article" date="2015" name="Stand. Genomic Sci.">
        <title>Genomic Encyclopedia of Bacterial and Archaeal Type Strains, Phase III: the genomes of soil and plant-associated and newly described type strains.</title>
        <authorList>
            <person name="Whitman W.B."/>
            <person name="Woyke T."/>
            <person name="Klenk H.P."/>
            <person name="Zhou Y."/>
            <person name="Lilburn T.G."/>
            <person name="Beck B.J."/>
            <person name="De Vos P."/>
            <person name="Vandamme P."/>
            <person name="Eisen J.A."/>
            <person name="Garrity G."/>
            <person name="Hugenholtz P."/>
            <person name="Kyrpides N.C."/>
        </authorList>
    </citation>
    <scope>NUCLEOTIDE SEQUENCE [LARGE SCALE GENOMIC DNA]</scope>
    <source>
        <strain evidence="2 3">CGMCC 1.6858</strain>
    </source>
</reference>
<evidence type="ECO:0000256" key="1">
    <source>
        <dbReference type="SAM" id="MobiDB-lite"/>
    </source>
</evidence>
<dbReference type="EMBL" id="VLKY01000017">
    <property type="protein sequence ID" value="TWI49293.1"/>
    <property type="molecule type" value="Genomic_DNA"/>
</dbReference>
<evidence type="ECO:0000313" key="2">
    <source>
        <dbReference type="EMBL" id="TWI49293.1"/>
    </source>
</evidence>
<protein>
    <submittedName>
        <fullName evidence="2">Uncharacterized protein</fullName>
    </submittedName>
</protein>
<dbReference type="AlphaFoldDB" id="A0A562PY17"/>
<proteinExistence type="predicted"/>
<gene>
    <name evidence="2" type="ORF">IQ22_03992</name>
</gene>